<evidence type="ECO:0000313" key="1">
    <source>
        <dbReference type="EMBL" id="CAE6865106.1"/>
    </source>
</evidence>
<evidence type="ECO:0000313" key="2">
    <source>
        <dbReference type="Proteomes" id="UP000673821"/>
    </source>
</evidence>
<dbReference type="Proteomes" id="UP000673821">
    <property type="component" value="Unassembled WGS sequence"/>
</dbReference>
<dbReference type="EMBL" id="CAJNBH010000086">
    <property type="protein sequence ID" value="CAE6865106.1"/>
    <property type="molecule type" value="Genomic_DNA"/>
</dbReference>
<proteinExistence type="predicted"/>
<sequence length="37" mass="4048">MSLPLSKFAGPDAIRCVALSRVTRVPGYAAFRKLLLE</sequence>
<keyword evidence="2" id="KW-1185">Reference proteome</keyword>
<protein>
    <submittedName>
        <fullName evidence="1">Uncharacterized protein</fullName>
    </submittedName>
</protein>
<name>A0ABM8T7I2_9BURK</name>
<comment type="caution">
    <text evidence="1">The sequence shown here is derived from an EMBL/GenBank/DDBJ whole genome shotgun (WGS) entry which is preliminary data.</text>
</comment>
<accession>A0ABM8T7I2</accession>
<reference evidence="1 2" key="1">
    <citation type="submission" date="2021-02" db="EMBL/GenBank/DDBJ databases">
        <authorList>
            <person name="Vanwijnsberghe S."/>
        </authorList>
    </citation>
    <scope>NUCLEOTIDE SEQUENCE [LARGE SCALE GENOMIC DNA]</scope>
    <source>
        <strain evidence="1 2">R-69776</strain>
    </source>
</reference>
<gene>
    <name evidence="1" type="ORF">R69776_08212</name>
</gene>
<organism evidence="1 2">
    <name type="scientific">Paraburkholderia nemoris</name>
    <dbReference type="NCBI Taxonomy" id="2793076"/>
    <lineage>
        <taxon>Bacteria</taxon>
        <taxon>Pseudomonadati</taxon>
        <taxon>Pseudomonadota</taxon>
        <taxon>Betaproteobacteria</taxon>
        <taxon>Burkholderiales</taxon>
        <taxon>Burkholderiaceae</taxon>
        <taxon>Paraburkholderia</taxon>
    </lineage>
</organism>